<dbReference type="Proteomes" id="UP000552097">
    <property type="component" value="Unassembled WGS sequence"/>
</dbReference>
<evidence type="ECO:0000256" key="1">
    <source>
        <dbReference type="SAM" id="MobiDB-lite"/>
    </source>
</evidence>
<dbReference type="GO" id="GO:0004803">
    <property type="term" value="F:transposase activity"/>
    <property type="evidence" value="ECO:0007669"/>
    <property type="project" value="InterPro"/>
</dbReference>
<dbReference type="InterPro" id="IPR002559">
    <property type="entry name" value="Transposase_11"/>
</dbReference>
<dbReference type="GO" id="GO:0003677">
    <property type="term" value="F:DNA binding"/>
    <property type="evidence" value="ECO:0007669"/>
    <property type="project" value="InterPro"/>
</dbReference>
<feature type="compositionally biased region" description="Basic and acidic residues" evidence="1">
    <location>
        <begin position="294"/>
        <end position="306"/>
    </location>
</feature>
<dbReference type="EMBL" id="JACHMO010000001">
    <property type="protein sequence ID" value="MBB5801980.1"/>
    <property type="molecule type" value="Genomic_DNA"/>
</dbReference>
<organism evidence="4 5">
    <name type="scientific">Saccharothrix ecbatanensis</name>
    <dbReference type="NCBI Taxonomy" id="1105145"/>
    <lineage>
        <taxon>Bacteria</taxon>
        <taxon>Bacillati</taxon>
        <taxon>Actinomycetota</taxon>
        <taxon>Actinomycetes</taxon>
        <taxon>Pseudonocardiales</taxon>
        <taxon>Pseudonocardiaceae</taxon>
        <taxon>Saccharothrix</taxon>
    </lineage>
</organism>
<evidence type="ECO:0000313" key="4">
    <source>
        <dbReference type="EMBL" id="MBB5801980.1"/>
    </source>
</evidence>
<protein>
    <recommendedName>
        <fullName evidence="6">DDE family transposase</fullName>
    </recommendedName>
</protein>
<dbReference type="Pfam" id="PF01609">
    <property type="entry name" value="DDE_Tnp_1"/>
    <property type="match status" value="1"/>
</dbReference>
<gene>
    <name evidence="4" type="ORF">F4560_001748</name>
</gene>
<keyword evidence="5" id="KW-1185">Reference proteome</keyword>
<dbReference type="InterPro" id="IPR012337">
    <property type="entry name" value="RNaseH-like_sf"/>
</dbReference>
<feature type="domain" description="Transposase IS4 N-terminal" evidence="3">
    <location>
        <begin position="1"/>
        <end position="56"/>
    </location>
</feature>
<reference evidence="4 5" key="1">
    <citation type="submission" date="2020-08" db="EMBL/GenBank/DDBJ databases">
        <title>Sequencing the genomes of 1000 actinobacteria strains.</title>
        <authorList>
            <person name="Klenk H.-P."/>
        </authorList>
    </citation>
    <scope>NUCLEOTIDE SEQUENCE [LARGE SCALE GENOMIC DNA]</scope>
    <source>
        <strain evidence="4 5">DSM 45486</strain>
    </source>
</reference>
<feature type="domain" description="Transposase IS4-like" evidence="2">
    <location>
        <begin position="72"/>
        <end position="212"/>
    </location>
</feature>
<accession>A0A7W9HGV4</accession>
<sequence length="317" mass="33724">MVYLLLAAGLFAEAGYRQVWARLVAGLDGLPVAMPTSSAPAQARRRIGAAPLRASFALLAGPAAGAARWCGLLVCAIDGTTMSVPDTSANLAAYGRQTGSHGGSGYPLLRLVAVVACGTRTVIGAVFGPIGVGETTQAPHLLKCLRPGMLLPADRNFAVADLLTAIATTGAQALIRCKDGRPLPDLGTLSDGSRLSTMGAVAVRVVDAEITAVLSGGKRHTGPGRVHRRPAHRPRPGRPRRRRHHRHHGPPGRTRRPRRARPPTAGAPQPDLPPRGQTRDLQTPRQRQPRPHQPPHDHPHHDRVDDQPTALTTRHCD</sequence>
<dbReference type="Pfam" id="PF13006">
    <property type="entry name" value="Nterm_IS4"/>
    <property type="match status" value="1"/>
</dbReference>
<comment type="caution">
    <text evidence="4">The sequence shown here is derived from an EMBL/GenBank/DDBJ whole genome shotgun (WGS) entry which is preliminary data.</text>
</comment>
<name>A0A7W9HGV4_9PSEU</name>
<dbReference type="GO" id="GO:0006313">
    <property type="term" value="P:DNA transposition"/>
    <property type="evidence" value="ECO:0007669"/>
    <property type="project" value="InterPro"/>
</dbReference>
<dbReference type="SUPFAM" id="SSF53098">
    <property type="entry name" value="Ribonuclease H-like"/>
    <property type="match status" value="1"/>
</dbReference>
<evidence type="ECO:0000259" key="3">
    <source>
        <dbReference type="Pfam" id="PF13006"/>
    </source>
</evidence>
<feature type="compositionally biased region" description="Basic residues" evidence="1">
    <location>
        <begin position="217"/>
        <end position="261"/>
    </location>
</feature>
<dbReference type="RefSeq" id="WP_221483408.1">
    <property type="nucleotide sequence ID" value="NZ_JACHMO010000001.1"/>
</dbReference>
<feature type="region of interest" description="Disordered" evidence="1">
    <location>
        <begin position="214"/>
        <end position="317"/>
    </location>
</feature>
<evidence type="ECO:0008006" key="6">
    <source>
        <dbReference type="Google" id="ProtNLM"/>
    </source>
</evidence>
<dbReference type="AlphaFoldDB" id="A0A7W9HGV4"/>
<dbReference type="InterPro" id="IPR024473">
    <property type="entry name" value="Transposases_IS4_N"/>
</dbReference>
<evidence type="ECO:0000259" key="2">
    <source>
        <dbReference type="Pfam" id="PF01609"/>
    </source>
</evidence>
<proteinExistence type="predicted"/>
<evidence type="ECO:0000313" key="5">
    <source>
        <dbReference type="Proteomes" id="UP000552097"/>
    </source>
</evidence>